<keyword evidence="1" id="KW-0732">Signal</keyword>
<organism evidence="2 3">
    <name type="scientific">Endozoicomonas numazuensis</name>
    <dbReference type="NCBI Taxonomy" id="1137799"/>
    <lineage>
        <taxon>Bacteria</taxon>
        <taxon>Pseudomonadati</taxon>
        <taxon>Pseudomonadota</taxon>
        <taxon>Gammaproteobacteria</taxon>
        <taxon>Oceanospirillales</taxon>
        <taxon>Endozoicomonadaceae</taxon>
        <taxon>Endozoicomonas</taxon>
    </lineage>
</organism>
<keyword evidence="3" id="KW-1185">Reference proteome</keyword>
<evidence type="ECO:0000256" key="1">
    <source>
        <dbReference type="SAM" id="SignalP"/>
    </source>
</evidence>
<gene>
    <name evidence="2" type="ORF">GZ78_22215</name>
</gene>
<evidence type="ECO:0000313" key="3">
    <source>
        <dbReference type="Proteomes" id="UP000028073"/>
    </source>
</evidence>
<dbReference type="RefSeq" id="WP_034840192.1">
    <property type="nucleotide sequence ID" value="NZ_JOKH01000005.1"/>
</dbReference>
<name>A0A081NDN3_9GAMM</name>
<proteinExistence type="predicted"/>
<feature type="signal peptide" evidence="1">
    <location>
        <begin position="1"/>
        <end position="32"/>
    </location>
</feature>
<comment type="caution">
    <text evidence="2">The sequence shown here is derived from an EMBL/GenBank/DDBJ whole genome shotgun (WGS) entry which is preliminary data.</text>
</comment>
<dbReference type="Proteomes" id="UP000028073">
    <property type="component" value="Unassembled WGS sequence"/>
</dbReference>
<evidence type="ECO:0000313" key="2">
    <source>
        <dbReference type="EMBL" id="KEQ16556.1"/>
    </source>
</evidence>
<protein>
    <submittedName>
        <fullName evidence="2">Uncharacterized protein</fullName>
    </submittedName>
</protein>
<feature type="chain" id="PRO_5001760728" evidence="1">
    <location>
        <begin position="33"/>
        <end position="672"/>
    </location>
</feature>
<dbReference type="EMBL" id="JOKH01000005">
    <property type="protein sequence ID" value="KEQ16556.1"/>
    <property type="molecule type" value="Genomic_DNA"/>
</dbReference>
<dbReference type="AlphaFoldDB" id="A0A081NDN3"/>
<reference evidence="2 3" key="1">
    <citation type="submission" date="2014-06" db="EMBL/GenBank/DDBJ databases">
        <title>Whole Genome Sequences of Three Symbiotic Endozoicomonas Bacteria.</title>
        <authorList>
            <person name="Neave M.J."/>
            <person name="Apprill A."/>
            <person name="Voolstra C.R."/>
        </authorList>
    </citation>
    <scope>NUCLEOTIDE SEQUENCE [LARGE SCALE GENOMIC DNA]</scope>
    <source>
        <strain evidence="2 3">DSM 25634</strain>
    </source>
</reference>
<sequence>MTLNMFQSCSFRQLFMAATFSMTLFCPPASVADVDELLHTPGQQAAYSLFLAMQSLNTAPINESGDILLVTSAPFGLGDITYLVKLKQIIKHQLGLDSIKIAFFSDKETKNKAVQVFADQLGEDYLWIDTSDNSIFDDEGVSGLKNNLLNLVEKSRFSFFISSSDLMDFYVEAQAVSPEKVFYLPCTLHFDSDGLDFSSITKLKVSLEDQRQKMIDHRNKLDTYSSSLLELSRFDFIGDWDYWNTGYGDQTPINELQSYLSQELEYSDSDDGSAILRELRAENSCSVNSLFKDCTFNSLRFGFSDNNVGIYRDPAVDKLLAKGLTAIAEQLVQSINPKFLQRLTHTDDTEKQKAFFEQPGQYFFAYQHDITAKLNLIHAAIHSVDSAEGLKFVMPLSYDALTDPLVKESLLKAGISRVCFWDKDSDDFTLIHLSSTTPGVSIDILSPYPLAHENSLALMYFSDVLVGTTGNSSLFQALQMNKLVNQELIWFHSRITDDLAKQAEGTPLIQDYYQALAPQRQGKAARTLREQPERVFEFNKALVDKLDSSGLFQLMVQSLTGSTTPATQALKEFDSLCNQLGLAGALNQIKGLTPSYLDVIATRVIIEHDLNWHEQADHLSDNLSERKSQLELLKKLAEQINNPVLQNIMHQTLETMADALVGLPQTVIDREL</sequence>
<accession>A0A081NDN3</accession>